<sequence precursor="true">MNLQKITIRCCVCFLMLIITHVSKAHTMWIESSYQGHIGQEQQVKIFFGEFSIDMITPAQKWFSDIADCELMLLTPDGARRTLSKVREENCYTASFTPESEGWYLVYLEHLVKDLYQGMRITYQALSWVKVGSPTGLPDVPSPFSDGKLILPPQTPFELNTSAEVALLRNRAPVVSQRFTLTANNGWRKSLRSGKESGKASTELIFPAKYLYEWSENIPVGNDAEKVQPEHRSDYVNMCYFFSL</sequence>
<evidence type="ECO:0000313" key="2">
    <source>
        <dbReference type="EMBL" id="PDP44485.1"/>
    </source>
</evidence>
<dbReference type="Proteomes" id="UP000182057">
    <property type="component" value="Unassembled WGS sequence"/>
</dbReference>
<dbReference type="OrthoDB" id="1148550at2"/>
<dbReference type="AlphaFoldDB" id="A0A1D3UQ99"/>
<name>A0A1D3UQ99_TANFO</name>
<proteinExistence type="predicted"/>
<evidence type="ECO:0000313" key="4">
    <source>
        <dbReference type="Proteomes" id="UP000182057"/>
    </source>
</evidence>
<protein>
    <recommendedName>
        <fullName evidence="6">DUF4198 domain-containing protein</fullName>
    </recommendedName>
</protein>
<dbReference type="Proteomes" id="UP000219259">
    <property type="component" value="Unassembled WGS sequence"/>
</dbReference>
<organism evidence="3 4">
    <name type="scientific">Tannerella forsythia</name>
    <name type="common">Bacteroides forsythus</name>
    <dbReference type="NCBI Taxonomy" id="28112"/>
    <lineage>
        <taxon>Bacteria</taxon>
        <taxon>Pseudomonadati</taxon>
        <taxon>Bacteroidota</taxon>
        <taxon>Bacteroidia</taxon>
        <taxon>Bacteroidales</taxon>
        <taxon>Tannerellaceae</taxon>
        <taxon>Tannerella</taxon>
    </lineage>
</organism>
<accession>A0A1D3UQ99</accession>
<gene>
    <name evidence="2" type="ORF">CLI86_03335</name>
    <name evidence="3" type="ORF">TFUB20_01392</name>
</gene>
<dbReference type="EMBL" id="FMMM01000054">
    <property type="protein sequence ID" value="SCQ21502.1"/>
    <property type="molecule type" value="Genomic_DNA"/>
</dbReference>
<evidence type="ECO:0000313" key="3">
    <source>
        <dbReference type="EMBL" id="SCQ21502.1"/>
    </source>
</evidence>
<evidence type="ECO:0000313" key="5">
    <source>
        <dbReference type="Proteomes" id="UP000219259"/>
    </source>
</evidence>
<keyword evidence="1" id="KW-0732">Signal</keyword>
<dbReference type="RefSeq" id="WP_060827783.1">
    <property type="nucleotide sequence ID" value="NZ_CAJPTF010000005.1"/>
</dbReference>
<feature type="signal peptide" evidence="1">
    <location>
        <begin position="1"/>
        <end position="25"/>
    </location>
</feature>
<evidence type="ECO:0000256" key="1">
    <source>
        <dbReference type="SAM" id="SignalP"/>
    </source>
</evidence>
<dbReference type="EMBL" id="NSLJ01000006">
    <property type="protein sequence ID" value="PDP44485.1"/>
    <property type="molecule type" value="Genomic_DNA"/>
</dbReference>
<reference evidence="2 5" key="2">
    <citation type="submission" date="2017-09" db="EMBL/GenBank/DDBJ databases">
        <title>Phase variable restriction modification systems are present in the genome sequences of periodontal pathogens Prevotella intermedia, Tannerella forsythia and Porphyromonas gingivalis.</title>
        <authorList>
            <person name="Haigh R.D."/>
            <person name="Crawford L."/>
            <person name="Ralph J."/>
            <person name="Wanford J."/>
            <person name="Vartoukian S.R."/>
            <person name="Hijazib K."/>
            <person name="Wade W."/>
            <person name="Oggioni M.R."/>
        </authorList>
    </citation>
    <scope>NUCLEOTIDE SEQUENCE [LARGE SCALE GENOMIC DNA]</scope>
    <source>
        <strain evidence="2 5">WW11663</strain>
    </source>
</reference>
<evidence type="ECO:0008006" key="6">
    <source>
        <dbReference type="Google" id="ProtNLM"/>
    </source>
</evidence>
<reference evidence="3 4" key="1">
    <citation type="submission" date="2016-09" db="EMBL/GenBank/DDBJ databases">
        <authorList>
            <person name="Capua I."/>
            <person name="De Benedictis P."/>
            <person name="Joannis T."/>
            <person name="Lombin L.H."/>
            <person name="Cattoli G."/>
        </authorList>
    </citation>
    <scope>NUCLEOTIDE SEQUENCE [LARGE SCALE GENOMIC DNA]</scope>
    <source>
        <strain evidence="3 4">UB20</strain>
    </source>
</reference>
<feature type="chain" id="PRO_5014267198" description="DUF4198 domain-containing protein" evidence="1">
    <location>
        <begin position="26"/>
        <end position="244"/>
    </location>
</feature>